<sequence length="104" mass="11908">NGGTSYAYPGRPWRPFARVVFAFTFMDQCIKPAGWNNWGKVENERTSCFYEYEQSFLTPFTSKFTSQAFQLAPAVDLPLLDMPKSPPCTIHDRTTTWNLVTTSQ</sequence>
<evidence type="ECO:0000256" key="4">
    <source>
        <dbReference type="ARBA" id="ARBA00013229"/>
    </source>
</evidence>
<reference evidence="9" key="1">
    <citation type="submission" date="2023-10" db="EMBL/GenBank/DDBJ databases">
        <authorList>
            <person name="Domelevo Entfellner J.-B."/>
        </authorList>
    </citation>
    <scope>NUCLEOTIDE SEQUENCE</scope>
</reference>
<evidence type="ECO:0000259" key="8">
    <source>
        <dbReference type="Pfam" id="PF01095"/>
    </source>
</evidence>
<comment type="pathway">
    <text evidence="2">Glycan metabolism; pectin degradation; 2-dehydro-3-deoxy-D-gluconate from pectin: step 1/5.</text>
</comment>
<dbReference type="GO" id="GO:0030599">
    <property type="term" value="F:pectinesterase activity"/>
    <property type="evidence" value="ECO:0007669"/>
    <property type="project" value="UniProtKB-EC"/>
</dbReference>
<comment type="subcellular location">
    <subcellularLocation>
        <location evidence="1">Secreted</location>
        <location evidence="1">Cell wall</location>
    </subcellularLocation>
</comment>
<evidence type="ECO:0000256" key="5">
    <source>
        <dbReference type="ARBA" id="ARBA00022512"/>
    </source>
</evidence>
<dbReference type="PANTHER" id="PTHR31321:SF71">
    <property type="entry name" value="PECTINESTERASE"/>
    <property type="match status" value="1"/>
</dbReference>
<dbReference type="Gene3D" id="2.160.20.10">
    <property type="entry name" value="Single-stranded right-handed beta-helix, Pectin lyase-like"/>
    <property type="match status" value="1"/>
</dbReference>
<organism evidence="9 10">
    <name type="scientific">Sphenostylis stenocarpa</name>
    <dbReference type="NCBI Taxonomy" id="92480"/>
    <lineage>
        <taxon>Eukaryota</taxon>
        <taxon>Viridiplantae</taxon>
        <taxon>Streptophyta</taxon>
        <taxon>Embryophyta</taxon>
        <taxon>Tracheophyta</taxon>
        <taxon>Spermatophyta</taxon>
        <taxon>Magnoliopsida</taxon>
        <taxon>eudicotyledons</taxon>
        <taxon>Gunneridae</taxon>
        <taxon>Pentapetalae</taxon>
        <taxon>rosids</taxon>
        <taxon>fabids</taxon>
        <taxon>Fabales</taxon>
        <taxon>Fabaceae</taxon>
        <taxon>Papilionoideae</taxon>
        <taxon>50 kb inversion clade</taxon>
        <taxon>NPAAA clade</taxon>
        <taxon>indigoferoid/millettioid clade</taxon>
        <taxon>Phaseoleae</taxon>
        <taxon>Sphenostylis</taxon>
    </lineage>
</organism>
<dbReference type="EC" id="3.1.1.11" evidence="4"/>
<comment type="similarity">
    <text evidence="3">Belongs to the pectinesterase family.</text>
</comment>
<feature type="non-terminal residue" evidence="9">
    <location>
        <position position="1"/>
    </location>
</feature>
<name>A0AA86SY70_9FABA</name>
<dbReference type="Pfam" id="PF01095">
    <property type="entry name" value="Pectinesterase"/>
    <property type="match status" value="1"/>
</dbReference>
<keyword evidence="6" id="KW-0378">Hydrolase</keyword>
<keyword evidence="5" id="KW-0964">Secreted</keyword>
<dbReference type="Proteomes" id="UP001189624">
    <property type="component" value="Chromosome 9"/>
</dbReference>
<evidence type="ECO:0000313" key="9">
    <source>
        <dbReference type="EMBL" id="CAJ1975102.1"/>
    </source>
</evidence>
<keyword evidence="5" id="KW-0134">Cell wall</keyword>
<dbReference type="GO" id="GO:0045490">
    <property type="term" value="P:pectin catabolic process"/>
    <property type="evidence" value="ECO:0007669"/>
    <property type="project" value="TreeGrafter"/>
</dbReference>
<evidence type="ECO:0000256" key="3">
    <source>
        <dbReference type="ARBA" id="ARBA00008891"/>
    </source>
</evidence>
<evidence type="ECO:0000256" key="1">
    <source>
        <dbReference type="ARBA" id="ARBA00004191"/>
    </source>
</evidence>
<dbReference type="InterPro" id="IPR011050">
    <property type="entry name" value="Pectin_lyase_fold/virulence"/>
</dbReference>
<evidence type="ECO:0000313" key="10">
    <source>
        <dbReference type="Proteomes" id="UP001189624"/>
    </source>
</evidence>
<dbReference type="EMBL" id="OY731406">
    <property type="protein sequence ID" value="CAJ1975102.1"/>
    <property type="molecule type" value="Genomic_DNA"/>
</dbReference>
<evidence type="ECO:0000256" key="7">
    <source>
        <dbReference type="ARBA" id="ARBA00023085"/>
    </source>
</evidence>
<protein>
    <recommendedName>
        <fullName evidence="4">pectinesterase</fullName>
        <ecNumber evidence="4">3.1.1.11</ecNumber>
    </recommendedName>
</protein>
<dbReference type="PANTHER" id="PTHR31321">
    <property type="entry name" value="ACYL-COA THIOESTER HYDROLASE YBHC-RELATED"/>
    <property type="match status" value="1"/>
</dbReference>
<dbReference type="AlphaFoldDB" id="A0AA86SY70"/>
<dbReference type="Gramene" id="rna-AYBTSS11_LOCUS27198">
    <property type="protein sequence ID" value="CAJ1975102.1"/>
    <property type="gene ID" value="gene-AYBTSS11_LOCUS27198"/>
</dbReference>
<keyword evidence="10" id="KW-1185">Reference proteome</keyword>
<gene>
    <name evidence="9" type="ORF">AYBTSS11_LOCUS27198</name>
</gene>
<proteinExistence type="inferred from homology"/>
<evidence type="ECO:0000256" key="6">
    <source>
        <dbReference type="ARBA" id="ARBA00022801"/>
    </source>
</evidence>
<dbReference type="InterPro" id="IPR000070">
    <property type="entry name" value="Pectinesterase_cat"/>
</dbReference>
<dbReference type="GO" id="GO:0042545">
    <property type="term" value="P:cell wall modification"/>
    <property type="evidence" value="ECO:0007669"/>
    <property type="project" value="InterPro"/>
</dbReference>
<accession>A0AA86SY70</accession>
<evidence type="ECO:0000256" key="2">
    <source>
        <dbReference type="ARBA" id="ARBA00005184"/>
    </source>
</evidence>
<feature type="domain" description="Pectinesterase catalytic" evidence="8">
    <location>
        <begin position="5"/>
        <end position="54"/>
    </location>
</feature>
<dbReference type="InterPro" id="IPR012334">
    <property type="entry name" value="Pectin_lyas_fold"/>
</dbReference>
<dbReference type="SUPFAM" id="SSF51126">
    <property type="entry name" value="Pectin lyase-like"/>
    <property type="match status" value="1"/>
</dbReference>
<keyword evidence="7" id="KW-0063">Aspartyl esterase</keyword>